<name>A0ACC1TJN5_9AGAR</name>
<gene>
    <name evidence="1" type="ORF">F5876DRAFT_52849</name>
</gene>
<keyword evidence="2" id="KW-1185">Reference proteome</keyword>
<dbReference type="EMBL" id="MU795801">
    <property type="protein sequence ID" value="KAJ3804811.1"/>
    <property type="molecule type" value="Genomic_DNA"/>
</dbReference>
<evidence type="ECO:0000313" key="2">
    <source>
        <dbReference type="Proteomes" id="UP001163835"/>
    </source>
</evidence>
<protein>
    <submittedName>
        <fullName evidence="1">Uncharacterized protein</fullName>
    </submittedName>
</protein>
<evidence type="ECO:0000313" key="1">
    <source>
        <dbReference type="EMBL" id="KAJ3804811.1"/>
    </source>
</evidence>
<organism evidence="1 2">
    <name type="scientific">Lentinula aff. lateritia</name>
    <dbReference type="NCBI Taxonomy" id="2804960"/>
    <lineage>
        <taxon>Eukaryota</taxon>
        <taxon>Fungi</taxon>
        <taxon>Dikarya</taxon>
        <taxon>Basidiomycota</taxon>
        <taxon>Agaricomycotina</taxon>
        <taxon>Agaricomycetes</taxon>
        <taxon>Agaricomycetidae</taxon>
        <taxon>Agaricales</taxon>
        <taxon>Marasmiineae</taxon>
        <taxon>Omphalotaceae</taxon>
        <taxon>Lentinula</taxon>
    </lineage>
</organism>
<accession>A0ACC1TJN5</accession>
<comment type="caution">
    <text evidence="1">The sequence shown here is derived from an EMBL/GenBank/DDBJ whole genome shotgun (WGS) entry which is preliminary data.</text>
</comment>
<dbReference type="Proteomes" id="UP001163835">
    <property type="component" value="Unassembled WGS sequence"/>
</dbReference>
<sequence length="199" mass="22900">MSDSSVLPSKLRNAHKSIGNKTFELLLANHQLLSFSYLDIPEPSLQLSFANDIARLDRIWDDAGPNWDPKDCATVSSIKGVPVALRYWQEIYKGKKDQRWDGIKGSWSEWRVSGYVAERYHSSTPDEFWSEFQTDVGQPLKWTAILERLRNLRVARDQELAARARAEYGPRFDEVFSYRGKVMSKNSSIASHYLSLAQR</sequence>
<reference evidence="1" key="1">
    <citation type="submission" date="2022-09" db="EMBL/GenBank/DDBJ databases">
        <title>A Global Phylogenomic Analysis of the Shiitake Genus Lentinula.</title>
        <authorList>
            <consortium name="DOE Joint Genome Institute"/>
            <person name="Sierra-Patev S."/>
            <person name="Min B."/>
            <person name="Naranjo-Ortiz M."/>
            <person name="Looney B."/>
            <person name="Konkel Z."/>
            <person name="Slot J.C."/>
            <person name="Sakamoto Y."/>
            <person name="Steenwyk J.L."/>
            <person name="Rokas A."/>
            <person name="Carro J."/>
            <person name="Camarero S."/>
            <person name="Ferreira P."/>
            <person name="Molpeceres G."/>
            <person name="Ruiz-Duenas F.J."/>
            <person name="Serrano A."/>
            <person name="Henrissat B."/>
            <person name="Drula E."/>
            <person name="Hughes K.W."/>
            <person name="Mata J.L."/>
            <person name="Ishikawa N.K."/>
            <person name="Vargas-Isla R."/>
            <person name="Ushijima S."/>
            <person name="Smith C.A."/>
            <person name="Ahrendt S."/>
            <person name="Andreopoulos W."/>
            <person name="He G."/>
            <person name="Labutti K."/>
            <person name="Lipzen A."/>
            <person name="Ng V."/>
            <person name="Riley R."/>
            <person name="Sandor L."/>
            <person name="Barry K."/>
            <person name="Martinez A.T."/>
            <person name="Xiao Y."/>
            <person name="Gibbons J.G."/>
            <person name="Terashima K."/>
            <person name="Grigoriev I.V."/>
            <person name="Hibbett D.S."/>
        </authorList>
    </citation>
    <scope>NUCLEOTIDE SEQUENCE</scope>
    <source>
        <strain evidence="1">TMI1499</strain>
    </source>
</reference>
<proteinExistence type="predicted"/>